<dbReference type="PROSITE" id="PS51085">
    <property type="entry name" value="2FE2S_FER_2"/>
    <property type="match status" value="1"/>
</dbReference>
<dbReference type="InterPro" id="IPR006058">
    <property type="entry name" value="2Fe2S_fd_BS"/>
</dbReference>
<evidence type="ECO:0000259" key="1">
    <source>
        <dbReference type="PROSITE" id="PS51085"/>
    </source>
</evidence>
<evidence type="ECO:0000313" key="2">
    <source>
        <dbReference type="EMBL" id="KAB8032075.1"/>
    </source>
</evidence>
<reference evidence="2 3" key="1">
    <citation type="submission" date="2019-10" db="EMBL/GenBank/DDBJ databases">
        <title>New genus of Silvanigrellaceae.</title>
        <authorList>
            <person name="Pitt A."/>
            <person name="Hahn M.W."/>
        </authorList>
    </citation>
    <scope>NUCLEOTIDE SEQUENCE [LARGE SCALE GENOMIC DNA]</scope>
    <source>
        <strain evidence="2 3">33A1-SZDP</strain>
    </source>
</reference>
<dbReference type="Pfam" id="PF00111">
    <property type="entry name" value="Fer2"/>
    <property type="match status" value="1"/>
</dbReference>
<dbReference type="SUPFAM" id="SSF54292">
    <property type="entry name" value="2Fe-2S ferredoxin-like"/>
    <property type="match status" value="1"/>
</dbReference>
<dbReference type="Proteomes" id="UP000442694">
    <property type="component" value="Unassembled WGS sequence"/>
</dbReference>
<feature type="domain" description="2Fe-2S ferredoxin-type" evidence="1">
    <location>
        <begin position="6"/>
        <end position="98"/>
    </location>
</feature>
<dbReference type="GO" id="GO:0051537">
    <property type="term" value="F:2 iron, 2 sulfur cluster binding"/>
    <property type="evidence" value="ECO:0007669"/>
    <property type="project" value="InterPro"/>
</dbReference>
<dbReference type="CDD" id="cd00207">
    <property type="entry name" value="fer2"/>
    <property type="match status" value="1"/>
</dbReference>
<accession>A0A833JDU6</accession>
<dbReference type="InterPro" id="IPR036010">
    <property type="entry name" value="2Fe-2S_ferredoxin-like_sf"/>
</dbReference>
<comment type="caution">
    <text evidence="2">The sequence shown here is derived from an EMBL/GenBank/DDBJ whole genome shotgun (WGS) entry which is preliminary data.</text>
</comment>
<dbReference type="EMBL" id="WFLN01000005">
    <property type="protein sequence ID" value="KAB8032075.1"/>
    <property type="molecule type" value="Genomic_DNA"/>
</dbReference>
<dbReference type="PROSITE" id="PS00197">
    <property type="entry name" value="2FE2S_FER_1"/>
    <property type="match status" value="1"/>
</dbReference>
<protein>
    <submittedName>
        <fullName evidence="2">2Fe-2S iron-sulfur cluster binding domain-containing protein</fullName>
    </submittedName>
</protein>
<proteinExistence type="predicted"/>
<dbReference type="InterPro" id="IPR001041">
    <property type="entry name" value="2Fe-2S_ferredoxin-type"/>
</dbReference>
<dbReference type="AlphaFoldDB" id="A0A833JDU6"/>
<evidence type="ECO:0000313" key="3">
    <source>
        <dbReference type="Proteomes" id="UP000442694"/>
    </source>
</evidence>
<dbReference type="Gene3D" id="3.10.20.30">
    <property type="match status" value="1"/>
</dbReference>
<gene>
    <name evidence="2" type="ORF">GCL57_05350</name>
</gene>
<keyword evidence="3" id="KW-1185">Reference proteome</keyword>
<dbReference type="InterPro" id="IPR012675">
    <property type="entry name" value="Beta-grasp_dom_sf"/>
</dbReference>
<organism evidence="2 3">
    <name type="scientific">Fluviispira multicolorata</name>
    <dbReference type="NCBI Taxonomy" id="2654512"/>
    <lineage>
        <taxon>Bacteria</taxon>
        <taxon>Pseudomonadati</taxon>
        <taxon>Bdellovibrionota</taxon>
        <taxon>Oligoflexia</taxon>
        <taxon>Silvanigrellales</taxon>
        <taxon>Silvanigrellaceae</taxon>
        <taxon>Fluviispira</taxon>
    </lineage>
</organism>
<sequence>MNMSKPIVHFDLEDMDVEVPIGTPFQEVVDACQADVTFGCRNGTCGTCRIRIDEGSNNLSEMQREEKDFLISIEAENNERLGCQVSINGNCKISYIGL</sequence>
<name>A0A833JDU6_9BACT</name>